<dbReference type="RefSeq" id="WP_239140405.1">
    <property type="nucleotide sequence ID" value="NZ_BONW01000008.1"/>
</dbReference>
<reference evidence="2 3" key="1">
    <citation type="submission" date="2021-01" db="EMBL/GenBank/DDBJ databases">
        <title>Whole genome shotgun sequence of Plantactinospora endophytica NBRC 110450.</title>
        <authorList>
            <person name="Komaki H."/>
            <person name="Tamura T."/>
        </authorList>
    </citation>
    <scope>NUCLEOTIDE SEQUENCE [LARGE SCALE GENOMIC DNA]</scope>
    <source>
        <strain evidence="2 3">NBRC 110450</strain>
    </source>
</reference>
<keyword evidence="1" id="KW-1133">Transmembrane helix</keyword>
<evidence type="ECO:0000313" key="3">
    <source>
        <dbReference type="Proteomes" id="UP000646749"/>
    </source>
</evidence>
<keyword evidence="3" id="KW-1185">Reference proteome</keyword>
<gene>
    <name evidence="2" type="ORF">Pen02_20390</name>
</gene>
<evidence type="ECO:0000256" key="1">
    <source>
        <dbReference type="SAM" id="Phobius"/>
    </source>
</evidence>
<evidence type="ECO:0000313" key="2">
    <source>
        <dbReference type="EMBL" id="GIG87103.1"/>
    </source>
</evidence>
<sequence>MDQATSVRSPAPPGTRWLLAALLLTALVSVLLLFLPVVLGSRSSTVGDPDGGGQLTGSAEVRQSLLEVGGWGVAVLLLVPVLLCAVPLLAPGSVRPPLTVAVTVLLGMGVLVSLASIGLCYLPSLALLVAAAVRLSRRPTTPTT</sequence>
<proteinExistence type="predicted"/>
<feature type="transmembrane region" description="Helical" evidence="1">
    <location>
        <begin position="68"/>
        <end position="90"/>
    </location>
</feature>
<protein>
    <submittedName>
        <fullName evidence="2">Uncharacterized protein</fullName>
    </submittedName>
</protein>
<name>A0ABQ4DXB6_9ACTN</name>
<dbReference type="EMBL" id="BONW01000008">
    <property type="protein sequence ID" value="GIG87103.1"/>
    <property type="molecule type" value="Genomic_DNA"/>
</dbReference>
<feature type="transmembrane region" description="Helical" evidence="1">
    <location>
        <begin position="17"/>
        <end position="39"/>
    </location>
</feature>
<keyword evidence="1" id="KW-0812">Transmembrane</keyword>
<organism evidence="2 3">
    <name type="scientific">Plantactinospora endophytica</name>
    <dbReference type="NCBI Taxonomy" id="673535"/>
    <lineage>
        <taxon>Bacteria</taxon>
        <taxon>Bacillati</taxon>
        <taxon>Actinomycetota</taxon>
        <taxon>Actinomycetes</taxon>
        <taxon>Micromonosporales</taxon>
        <taxon>Micromonosporaceae</taxon>
        <taxon>Plantactinospora</taxon>
    </lineage>
</organism>
<comment type="caution">
    <text evidence="2">The sequence shown here is derived from an EMBL/GenBank/DDBJ whole genome shotgun (WGS) entry which is preliminary data.</text>
</comment>
<feature type="transmembrane region" description="Helical" evidence="1">
    <location>
        <begin position="110"/>
        <end position="133"/>
    </location>
</feature>
<keyword evidence="1" id="KW-0472">Membrane</keyword>
<accession>A0ABQ4DXB6</accession>
<dbReference type="Proteomes" id="UP000646749">
    <property type="component" value="Unassembled WGS sequence"/>
</dbReference>